<dbReference type="Gene3D" id="2.60.120.1560">
    <property type="match status" value="1"/>
</dbReference>
<gene>
    <name evidence="1" type="ORF">ATY40_BA7505282</name>
</gene>
<dbReference type="EMBL" id="CP014593">
    <property type="protein sequence ID" value="ANZ78129.1"/>
    <property type="molecule type" value="Genomic_DNA"/>
</dbReference>
<reference evidence="1" key="1">
    <citation type="submission" date="2016-02" db="EMBL/GenBank/DDBJ databases">
        <title>Comparative genomic and transcriptomic foundation for Pichia pastoris.</title>
        <authorList>
            <person name="Love K.R."/>
            <person name="Shah K.A."/>
            <person name="Whittaker C.A."/>
            <person name="Wu J."/>
            <person name="Bartlett M.C."/>
            <person name="Ma D."/>
            <person name="Leeson R.L."/>
            <person name="Priest M."/>
            <person name="Young S.K."/>
            <person name="Love J.C."/>
        </authorList>
    </citation>
    <scope>NUCLEOTIDE SEQUENCE</scope>
    <source>
        <strain evidence="1">ATCC 28485</strain>
    </source>
</reference>
<dbReference type="AlphaFoldDB" id="A0A1B2JJB6"/>
<protein>
    <submittedName>
        <fullName evidence="1">BA75_05282T0</fullName>
    </submittedName>
</protein>
<accession>A0A1B2JJB6</accession>
<name>A0A1B2JJB6_PICPA</name>
<organism evidence="1">
    <name type="scientific">Komagataella pastoris</name>
    <name type="common">Yeast</name>
    <name type="synonym">Pichia pastoris</name>
    <dbReference type="NCBI Taxonomy" id="4922"/>
    <lineage>
        <taxon>Eukaryota</taxon>
        <taxon>Fungi</taxon>
        <taxon>Dikarya</taxon>
        <taxon>Ascomycota</taxon>
        <taxon>Saccharomycotina</taxon>
        <taxon>Pichiomycetes</taxon>
        <taxon>Pichiales</taxon>
        <taxon>Pichiaceae</taxon>
        <taxon>Komagataella</taxon>
    </lineage>
</organism>
<dbReference type="OrthoDB" id="4026289at2759"/>
<evidence type="ECO:0000313" key="1">
    <source>
        <dbReference type="EMBL" id="ANZ78129.1"/>
    </source>
</evidence>
<sequence length="107" mass="11824">MQTPVPSFGVDNGVFVSDGFNVAVYHYPADNYELANEISFMSSGYENLGLVTTAVGVSDIDFDTDSSWPYYIDRDALGNTGSYVNATIEYEGFFRAPVDGEYEIFVQ</sequence>
<proteinExistence type="predicted"/>